<reference evidence="15 16" key="1">
    <citation type="submission" date="2019-10" db="EMBL/GenBank/DDBJ databases">
        <title>Epibacterium sp. nov., isolated from seawater.</title>
        <authorList>
            <person name="Zhang X."/>
            <person name="Li N."/>
        </authorList>
    </citation>
    <scope>NUCLEOTIDE SEQUENCE [LARGE SCALE GENOMIC DNA]</scope>
    <source>
        <strain evidence="15 16">SM1979</strain>
    </source>
</reference>
<keyword evidence="6 13" id="KW-0812">Transmembrane</keyword>
<feature type="domain" description="Cytochrome b561 bacterial/Ni-hydrogenase" evidence="14">
    <location>
        <begin position="34"/>
        <end position="218"/>
    </location>
</feature>
<dbReference type="GO" id="GO:0046872">
    <property type="term" value="F:metal ion binding"/>
    <property type="evidence" value="ECO:0007669"/>
    <property type="project" value="UniProtKB-KW"/>
</dbReference>
<evidence type="ECO:0000256" key="13">
    <source>
        <dbReference type="SAM" id="Phobius"/>
    </source>
</evidence>
<feature type="transmembrane region" description="Helical" evidence="13">
    <location>
        <begin position="36"/>
        <end position="62"/>
    </location>
</feature>
<evidence type="ECO:0000256" key="2">
    <source>
        <dbReference type="ARBA" id="ARBA00004651"/>
    </source>
</evidence>
<protein>
    <submittedName>
        <fullName evidence="15">Cytochrome b</fullName>
    </submittedName>
</protein>
<dbReference type="SUPFAM" id="SSF81342">
    <property type="entry name" value="Transmembrane di-heme cytochromes"/>
    <property type="match status" value="1"/>
</dbReference>
<accession>A0A843YNT3</accession>
<evidence type="ECO:0000313" key="15">
    <source>
        <dbReference type="EMBL" id="MQQ10823.1"/>
    </source>
</evidence>
<evidence type="ECO:0000256" key="1">
    <source>
        <dbReference type="ARBA" id="ARBA00001970"/>
    </source>
</evidence>
<dbReference type="GO" id="GO:0020037">
    <property type="term" value="F:heme binding"/>
    <property type="evidence" value="ECO:0007669"/>
    <property type="project" value="TreeGrafter"/>
</dbReference>
<keyword evidence="11 13" id="KW-0472">Membrane</keyword>
<evidence type="ECO:0000256" key="12">
    <source>
        <dbReference type="ARBA" id="ARBA00037975"/>
    </source>
</evidence>
<comment type="similarity">
    <text evidence="12">Belongs to the cytochrome b561 family.</text>
</comment>
<keyword evidence="16" id="KW-1185">Reference proteome</keyword>
<evidence type="ECO:0000256" key="7">
    <source>
        <dbReference type="ARBA" id="ARBA00022723"/>
    </source>
</evidence>
<proteinExistence type="inferred from homology"/>
<dbReference type="AlphaFoldDB" id="A0A843YNT3"/>
<keyword evidence="5" id="KW-0349">Heme</keyword>
<dbReference type="EMBL" id="WIBF01000027">
    <property type="protein sequence ID" value="MQQ10823.1"/>
    <property type="molecule type" value="Genomic_DNA"/>
</dbReference>
<evidence type="ECO:0000256" key="8">
    <source>
        <dbReference type="ARBA" id="ARBA00022982"/>
    </source>
</evidence>
<keyword evidence="4" id="KW-1003">Cell membrane</keyword>
<feature type="transmembrane region" description="Helical" evidence="13">
    <location>
        <begin position="124"/>
        <end position="148"/>
    </location>
</feature>
<dbReference type="PANTHER" id="PTHR30529">
    <property type="entry name" value="CYTOCHROME B561"/>
    <property type="match status" value="1"/>
</dbReference>
<sequence length="227" mass="25017">MRRRAGNQRALPLGPHRRLQGAERVKPRPVSDTWPGWFIALHWVIALMLSVMIGVGIVMVAVEETAAATGDFTIKVFGFPMYQAYQLHKSVGLTLFWLIVLRLGLRLTLGLTAPSHDHSRLERFVARTVQIVLYALMLSMPLTGWLMASSSPLGLPTMWFGLVNVPHPLGPDAAREEILATLHALGGYALLAIAGLHAAAALKHHLVDRDGTLTAMLPPLRHLEKRQ</sequence>
<evidence type="ECO:0000256" key="5">
    <source>
        <dbReference type="ARBA" id="ARBA00022617"/>
    </source>
</evidence>
<dbReference type="GO" id="GO:0005886">
    <property type="term" value="C:plasma membrane"/>
    <property type="evidence" value="ECO:0007669"/>
    <property type="project" value="UniProtKB-SubCell"/>
</dbReference>
<comment type="caution">
    <text evidence="15">The sequence shown here is derived from an EMBL/GenBank/DDBJ whole genome shotgun (WGS) entry which is preliminary data.</text>
</comment>
<dbReference type="InterPro" id="IPR052168">
    <property type="entry name" value="Cytochrome_b561_oxidase"/>
</dbReference>
<keyword evidence="10" id="KW-0408">Iron</keyword>
<organism evidence="15 16">
    <name type="scientific">Tritonibacter litoralis</name>
    <dbReference type="NCBI Taxonomy" id="2662264"/>
    <lineage>
        <taxon>Bacteria</taxon>
        <taxon>Pseudomonadati</taxon>
        <taxon>Pseudomonadota</taxon>
        <taxon>Alphaproteobacteria</taxon>
        <taxon>Rhodobacterales</taxon>
        <taxon>Paracoccaceae</taxon>
        <taxon>Tritonibacter</taxon>
    </lineage>
</organism>
<dbReference type="Proteomes" id="UP000444174">
    <property type="component" value="Unassembled WGS sequence"/>
</dbReference>
<feature type="transmembrane region" description="Helical" evidence="13">
    <location>
        <begin position="82"/>
        <end position="103"/>
    </location>
</feature>
<evidence type="ECO:0000256" key="10">
    <source>
        <dbReference type="ARBA" id="ARBA00023004"/>
    </source>
</evidence>
<dbReference type="InterPro" id="IPR016174">
    <property type="entry name" value="Di-haem_cyt_TM"/>
</dbReference>
<comment type="subcellular location">
    <subcellularLocation>
        <location evidence="2">Cell membrane</location>
        <topology evidence="2">Multi-pass membrane protein</topology>
    </subcellularLocation>
</comment>
<evidence type="ECO:0000256" key="3">
    <source>
        <dbReference type="ARBA" id="ARBA00022448"/>
    </source>
</evidence>
<gene>
    <name evidence="15" type="ORF">GFB49_20430</name>
</gene>
<dbReference type="InterPro" id="IPR011577">
    <property type="entry name" value="Cyt_b561_bac/Ni-Hgenase"/>
</dbReference>
<evidence type="ECO:0000256" key="11">
    <source>
        <dbReference type="ARBA" id="ARBA00023136"/>
    </source>
</evidence>
<evidence type="ECO:0000256" key="9">
    <source>
        <dbReference type="ARBA" id="ARBA00022989"/>
    </source>
</evidence>
<keyword evidence="8" id="KW-0249">Electron transport</keyword>
<dbReference type="Pfam" id="PF01292">
    <property type="entry name" value="Ni_hydr_CYTB"/>
    <property type="match status" value="1"/>
</dbReference>
<keyword evidence="9 13" id="KW-1133">Transmembrane helix</keyword>
<evidence type="ECO:0000256" key="4">
    <source>
        <dbReference type="ARBA" id="ARBA00022475"/>
    </source>
</evidence>
<dbReference type="PANTHER" id="PTHR30529:SF1">
    <property type="entry name" value="CYTOCHROME B561 HOMOLOG 2"/>
    <property type="match status" value="1"/>
</dbReference>
<name>A0A843YNT3_9RHOB</name>
<keyword evidence="7" id="KW-0479">Metal-binding</keyword>
<comment type="cofactor">
    <cofactor evidence="1">
        <name>heme b</name>
        <dbReference type="ChEBI" id="CHEBI:60344"/>
    </cofactor>
</comment>
<feature type="transmembrane region" description="Helical" evidence="13">
    <location>
        <begin position="178"/>
        <end position="202"/>
    </location>
</feature>
<evidence type="ECO:0000313" key="16">
    <source>
        <dbReference type="Proteomes" id="UP000444174"/>
    </source>
</evidence>
<keyword evidence="3" id="KW-0813">Transport</keyword>
<dbReference type="GO" id="GO:0009055">
    <property type="term" value="F:electron transfer activity"/>
    <property type="evidence" value="ECO:0007669"/>
    <property type="project" value="InterPro"/>
</dbReference>
<evidence type="ECO:0000259" key="14">
    <source>
        <dbReference type="Pfam" id="PF01292"/>
    </source>
</evidence>
<evidence type="ECO:0000256" key="6">
    <source>
        <dbReference type="ARBA" id="ARBA00022692"/>
    </source>
</evidence>
<dbReference type="GO" id="GO:0022904">
    <property type="term" value="P:respiratory electron transport chain"/>
    <property type="evidence" value="ECO:0007669"/>
    <property type="project" value="InterPro"/>
</dbReference>